<protein>
    <submittedName>
        <fullName evidence="10">Cyclic peptide export ABC transporter</fullName>
    </submittedName>
</protein>
<dbReference type="AlphaFoldDB" id="A0A928ZVY5"/>
<feature type="domain" description="ABC transmembrane type-1" evidence="9">
    <location>
        <begin position="13"/>
        <end position="291"/>
    </location>
</feature>
<feature type="transmembrane region" description="Helical" evidence="7">
    <location>
        <begin position="118"/>
        <end position="141"/>
    </location>
</feature>
<evidence type="ECO:0000313" key="10">
    <source>
        <dbReference type="EMBL" id="MBE9068370.1"/>
    </source>
</evidence>
<evidence type="ECO:0000256" key="3">
    <source>
        <dbReference type="ARBA" id="ARBA00022741"/>
    </source>
</evidence>
<dbReference type="GO" id="GO:0016887">
    <property type="term" value="F:ATP hydrolysis activity"/>
    <property type="evidence" value="ECO:0007669"/>
    <property type="project" value="InterPro"/>
</dbReference>
<dbReference type="GO" id="GO:0005886">
    <property type="term" value="C:plasma membrane"/>
    <property type="evidence" value="ECO:0007669"/>
    <property type="project" value="UniProtKB-SubCell"/>
</dbReference>
<dbReference type="PANTHER" id="PTHR24221:SF654">
    <property type="entry name" value="ATP-BINDING CASSETTE SUB-FAMILY B MEMBER 6"/>
    <property type="match status" value="1"/>
</dbReference>
<dbReference type="GO" id="GO:0015833">
    <property type="term" value="P:peptide transport"/>
    <property type="evidence" value="ECO:0007669"/>
    <property type="project" value="InterPro"/>
</dbReference>
<comment type="caution">
    <text evidence="10">The sequence shown here is derived from an EMBL/GenBank/DDBJ whole genome shotgun (WGS) entry which is preliminary data.</text>
</comment>
<dbReference type="GO" id="GO:0140359">
    <property type="term" value="F:ABC-type transporter activity"/>
    <property type="evidence" value="ECO:0007669"/>
    <property type="project" value="InterPro"/>
</dbReference>
<evidence type="ECO:0000256" key="2">
    <source>
        <dbReference type="ARBA" id="ARBA00022692"/>
    </source>
</evidence>
<comment type="subcellular location">
    <subcellularLocation>
        <location evidence="1">Cell membrane</location>
        <topology evidence="1">Multi-pass membrane protein</topology>
    </subcellularLocation>
</comment>
<proteinExistence type="predicted"/>
<evidence type="ECO:0000256" key="7">
    <source>
        <dbReference type="SAM" id="Phobius"/>
    </source>
</evidence>
<dbReference type="GO" id="GO:0005524">
    <property type="term" value="F:ATP binding"/>
    <property type="evidence" value="ECO:0007669"/>
    <property type="project" value="UniProtKB-KW"/>
</dbReference>
<dbReference type="InterPro" id="IPR003593">
    <property type="entry name" value="AAA+_ATPase"/>
</dbReference>
<dbReference type="Pfam" id="PF00005">
    <property type="entry name" value="ABC_tran"/>
    <property type="match status" value="1"/>
</dbReference>
<feature type="domain" description="ABC transporter" evidence="8">
    <location>
        <begin position="325"/>
        <end position="541"/>
    </location>
</feature>
<dbReference type="InterPro" id="IPR003439">
    <property type="entry name" value="ABC_transporter-like_ATP-bd"/>
</dbReference>
<accession>A0A928ZVY5</accession>
<evidence type="ECO:0000256" key="6">
    <source>
        <dbReference type="ARBA" id="ARBA00023136"/>
    </source>
</evidence>
<dbReference type="SUPFAM" id="SSF90123">
    <property type="entry name" value="ABC transporter transmembrane region"/>
    <property type="match status" value="1"/>
</dbReference>
<evidence type="ECO:0000256" key="4">
    <source>
        <dbReference type="ARBA" id="ARBA00022840"/>
    </source>
</evidence>
<evidence type="ECO:0000259" key="8">
    <source>
        <dbReference type="PROSITE" id="PS50893"/>
    </source>
</evidence>
<dbReference type="GO" id="GO:1904680">
    <property type="term" value="F:peptide transmembrane transporter activity"/>
    <property type="evidence" value="ECO:0007669"/>
    <property type="project" value="InterPro"/>
</dbReference>
<dbReference type="InterPro" id="IPR027417">
    <property type="entry name" value="P-loop_NTPase"/>
</dbReference>
<dbReference type="CDD" id="cd03228">
    <property type="entry name" value="ABCC_MRP_Like"/>
    <property type="match status" value="1"/>
</dbReference>
<dbReference type="InterPro" id="IPR005898">
    <property type="entry name" value="Cyc_pep_transpt_SyrD/YojI"/>
</dbReference>
<dbReference type="SMART" id="SM00382">
    <property type="entry name" value="AAA"/>
    <property type="match status" value="1"/>
</dbReference>
<dbReference type="PROSITE" id="PS00211">
    <property type="entry name" value="ABC_TRANSPORTER_1"/>
    <property type="match status" value="1"/>
</dbReference>
<dbReference type="InterPro" id="IPR011527">
    <property type="entry name" value="ABC1_TM_dom"/>
</dbReference>
<name>A0A928ZVY5_LEPEC</name>
<dbReference type="EMBL" id="JADEXP010000163">
    <property type="protein sequence ID" value="MBE9068370.1"/>
    <property type="molecule type" value="Genomic_DNA"/>
</dbReference>
<dbReference type="GO" id="GO:0034040">
    <property type="term" value="F:ATPase-coupled lipid transmembrane transporter activity"/>
    <property type="evidence" value="ECO:0007669"/>
    <property type="project" value="TreeGrafter"/>
</dbReference>
<dbReference type="RefSeq" id="WP_193994317.1">
    <property type="nucleotide sequence ID" value="NZ_JADEXP010000163.1"/>
</dbReference>
<dbReference type="NCBIfam" id="TIGR01194">
    <property type="entry name" value="cyc_pep_trnsptr"/>
    <property type="match status" value="1"/>
</dbReference>
<dbReference type="InterPro" id="IPR017871">
    <property type="entry name" value="ABC_transporter-like_CS"/>
</dbReference>
<feature type="transmembrane region" description="Helical" evidence="7">
    <location>
        <begin position="231"/>
        <end position="253"/>
    </location>
</feature>
<keyword evidence="2 7" id="KW-0812">Transmembrane</keyword>
<sequence>MNLISLLLRTSPIAMAVAIVAGGLSGGGSARLVAWANEVIAGRQAITASFLWSFFGLLAVVLVAGYLSQLLLIRLGQGALLNLRLRLARQLLDCPLRQLEDLGSHRLFASLTADVETIASAFTVVPFLCIDLAIVGGSLLYLGWLSVPLLLVMVAFLLLATVTYQLIAQRARRFLVTARNEQDRLFKHLRGLIHGIKELKLHQQRRQVFLTDELHQTAATYRRFNVFGMGIFAGAASWGQLIFFAVISVFLFVVPQFSALDRTLLSSYVLTVIYLNGPLENLMRRLPILSRASVALDKVESFGFMLNQSSEPPSVQTLSTSWHHLELKNVIHRYDRGADTPPFTVGPINLVFTRPEVVFLIGGNGSGKSTLAKLITGLYPPSAGQITLDGNNITDANREAYRQQFSAIFADFYLFDRLLALDSPQQIEQANAYLMALQLDHKVHIQDGQLSDIDLSQGQRKRLALLTAYLEDRPVYLFDEWAADQDPHFKTVFYTQILPELKRQKKLVLAITHDDNYFHLADRILKLENGQLAEKSIAQAIS</sequence>
<keyword evidence="11" id="KW-1185">Reference proteome</keyword>
<dbReference type="PANTHER" id="PTHR24221">
    <property type="entry name" value="ATP-BINDING CASSETTE SUB-FAMILY B"/>
    <property type="match status" value="1"/>
</dbReference>
<evidence type="ECO:0000256" key="1">
    <source>
        <dbReference type="ARBA" id="ARBA00004651"/>
    </source>
</evidence>
<dbReference type="PROSITE" id="PS50929">
    <property type="entry name" value="ABC_TM1F"/>
    <property type="match status" value="1"/>
</dbReference>
<keyword evidence="3" id="KW-0547">Nucleotide-binding</keyword>
<dbReference type="Gene3D" id="1.20.1560.10">
    <property type="entry name" value="ABC transporter type 1, transmembrane domain"/>
    <property type="match status" value="1"/>
</dbReference>
<evidence type="ECO:0000313" key="11">
    <source>
        <dbReference type="Proteomes" id="UP000615026"/>
    </source>
</evidence>
<organism evidence="10 11">
    <name type="scientific">Leptolyngbya cf. ectocarpi LEGE 11479</name>
    <dbReference type="NCBI Taxonomy" id="1828722"/>
    <lineage>
        <taxon>Bacteria</taxon>
        <taxon>Bacillati</taxon>
        <taxon>Cyanobacteriota</taxon>
        <taxon>Cyanophyceae</taxon>
        <taxon>Leptolyngbyales</taxon>
        <taxon>Leptolyngbyaceae</taxon>
        <taxon>Leptolyngbya group</taxon>
        <taxon>Leptolyngbya</taxon>
    </lineage>
</organism>
<dbReference type="Gene3D" id="3.40.50.300">
    <property type="entry name" value="P-loop containing nucleotide triphosphate hydrolases"/>
    <property type="match status" value="1"/>
</dbReference>
<keyword evidence="4" id="KW-0067">ATP-binding</keyword>
<feature type="transmembrane region" description="Helical" evidence="7">
    <location>
        <begin position="46"/>
        <end position="67"/>
    </location>
</feature>
<feature type="transmembrane region" description="Helical" evidence="7">
    <location>
        <begin position="147"/>
        <end position="167"/>
    </location>
</feature>
<dbReference type="Pfam" id="PF00664">
    <property type="entry name" value="ABC_membrane"/>
    <property type="match status" value="1"/>
</dbReference>
<dbReference type="InterPro" id="IPR039421">
    <property type="entry name" value="Type_1_exporter"/>
</dbReference>
<evidence type="ECO:0000256" key="5">
    <source>
        <dbReference type="ARBA" id="ARBA00022989"/>
    </source>
</evidence>
<keyword evidence="5 7" id="KW-1133">Transmembrane helix</keyword>
<dbReference type="SUPFAM" id="SSF52540">
    <property type="entry name" value="P-loop containing nucleoside triphosphate hydrolases"/>
    <property type="match status" value="1"/>
</dbReference>
<keyword evidence="6 7" id="KW-0472">Membrane</keyword>
<evidence type="ECO:0000259" key="9">
    <source>
        <dbReference type="PROSITE" id="PS50929"/>
    </source>
</evidence>
<gene>
    <name evidence="10" type="ORF">IQ260_17090</name>
</gene>
<dbReference type="InterPro" id="IPR036640">
    <property type="entry name" value="ABC1_TM_sf"/>
</dbReference>
<dbReference type="PROSITE" id="PS50893">
    <property type="entry name" value="ABC_TRANSPORTER_2"/>
    <property type="match status" value="1"/>
</dbReference>
<dbReference type="Proteomes" id="UP000615026">
    <property type="component" value="Unassembled WGS sequence"/>
</dbReference>
<reference evidence="10" key="1">
    <citation type="submission" date="2020-10" db="EMBL/GenBank/DDBJ databases">
        <authorList>
            <person name="Castelo-Branco R."/>
            <person name="Eusebio N."/>
            <person name="Adriana R."/>
            <person name="Vieira A."/>
            <person name="Brugerolle De Fraissinette N."/>
            <person name="Rezende De Castro R."/>
            <person name="Schneider M.P."/>
            <person name="Vasconcelos V."/>
            <person name="Leao P.N."/>
        </authorList>
    </citation>
    <scope>NUCLEOTIDE SEQUENCE</scope>
    <source>
        <strain evidence="10">LEGE 11479</strain>
    </source>
</reference>